<evidence type="ECO:0000256" key="2">
    <source>
        <dbReference type="ARBA" id="ARBA00023054"/>
    </source>
</evidence>
<evidence type="ECO:0000313" key="3">
    <source>
        <dbReference type="EMBL" id="GIH06970.1"/>
    </source>
</evidence>
<dbReference type="EMBL" id="BONY01000032">
    <property type="protein sequence ID" value="GIH06970.1"/>
    <property type="molecule type" value="Genomic_DNA"/>
</dbReference>
<dbReference type="PANTHER" id="PTHR32347:SF27">
    <property type="entry name" value="RND EFFLUX PUMP MEMBRANE FUSION PROTEIN BARREL-SANDWICH DOMAIN-CONTAINING PROTEIN"/>
    <property type="match status" value="1"/>
</dbReference>
<dbReference type="RefSeq" id="WP_203910778.1">
    <property type="nucleotide sequence ID" value="NZ_BONY01000032.1"/>
</dbReference>
<dbReference type="Proteomes" id="UP000612899">
    <property type="component" value="Unassembled WGS sequence"/>
</dbReference>
<evidence type="ECO:0000313" key="4">
    <source>
        <dbReference type="Proteomes" id="UP000612899"/>
    </source>
</evidence>
<dbReference type="PANTHER" id="PTHR32347">
    <property type="entry name" value="EFFLUX SYSTEM COMPONENT YKNX-RELATED"/>
    <property type="match status" value="1"/>
</dbReference>
<dbReference type="InterPro" id="IPR006311">
    <property type="entry name" value="TAT_signal"/>
</dbReference>
<keyword evidence="2" id="KW-0175">Coiled coil</keyword>
<organism evidence="3 4">
    <name type="scientific">Rhizocola hellebori</name>
    <dbReference type="NCBI Taxonomy" id="1392758"/>
    <lineage>
        <taxon>Bacteria</taxon>
        <taxon>Bacillati</taxon>
        <taxon>Actinomycetota</taxon>
        <taxon>Actinomycetes</taxon>
        <taxon>Micromonosporales</taxon>
        <taxon>Micromonosporaceae</taxon>
        <taxon>Rhizocola</taxon>
    </lineage>
</organism>
<comment type="subcellular location">
    <subcellularLocation>
        <location evidence="1">Cell envelope</location>
    </subcellularLocation>
</comment>
<dbReference type="AlphaFoldDB" id="A0A8J3VHX6"/>
<dbReference type="SUPFAM" id="SSF47090">
    <property type="entry name" value="PGBD-like"/>
    <property type="match status" value="1"/>
</dbReference>
<dbReference type="PROSITE" id="PS51318">
    <property type="entry name" value="TAT"/>
    <property type="match status" value="1"/>
</dbReference>
<comment type="caution">
    <text evidence="3">The sequence shown here is derived from an EMBL/GenBank/DDBJ whole genome shotgun (WGS) entry which is preliminary data.</text>
</comment>
<dbReference type="InterPro" id="IPR036365">
    <property type="entry name" value="PGBD-like_sf"/>
</dbReference>
<protein>
    <submittedName>
        <fullName evidence="3">Peptidoglycan-binding protein</fullName>
    </submittedName>
</protein>
<reference evidence="3" key="1">
    <citation type="submission" date="2021-01" db="EMBL/GenBank/DDBJ databases">
        <title>Whole genome shotgun sequence of Rhizocola hellebori NBRC 109834.</title>
        <authorList>
            <person name="Komaki H."/>
            <person name="Tamura T."/>
        </authorList>
    </citation>
    <scope>NUCLEOTIDE SEQUENCE</scope>
    <source>
        <strain evidence="3">NBRC 109834</strain>
    </source>
</reference>
<accession>A0A8J3VHX6</accession>
<sequence length="345" mass="36074">MEQELGAARPRRRGVLAIGVVALAAAAGGSAAWIARRPQATAAAPTLPLTHAKITRQTLVDQRTVPGRLAYGAEHQVETPLEGIITWLPEVGSVVDRGKVLLRINDLPVILFFGELPAYRELTTALKGNDVAQFEQNLKALGYSRFSESALRRWQEDQGLPPSGAVELGRVFYAAGPVRIAGHDRVVGQRVSGPVLTFTATARMVTAELKAHEHDLTKKGAPVSVALPSGKVVLGRVIAIRPVRDQGDPGTAAGLEVDVSLVDPESVSGIDDGPVNVRMVVGERKDVLVVPVGALLALAEGGFGLEIIDGAGSRVVAVEAGLFANGNVEVSGPAIAEGMTVGMAQ</sequence>
<keyword evidence="4" id="KW-1185">Reference proteome</keyword>
<evidence type="ECO:0000256" key="1">
    <source>
        <dbReference type="ARBA" id="ARBA00004196"/>
    </source>
</evidence>
<name>A0A8J3VHX6_9ACTN</name>
<dbReference type="InterPro" id="IPR050465">
    <property type="entry name" value="UPF0194_transport"/>
</dbReference>
<proteinExistence type="predicted"/>
<dbReference type="GO" id="GO:0030313">
    <property type="term" value="C:cell envelope"/>
    <property type="evidence" value="ECO:0007669"/>
    <property type="project" value="UniProtKB-SubCell"/>
</dbReference>
<gene>
    <name evidence="3" type="ORF">Rhe02_50370</name>
</gene>